<dbReference type="CDD" id="cd00304">
    <property type="entry name" value="RT_like"/>
    <property type="match status" value="1"/>
</dbReference>
<gene>
    <name evidence="22" type="primary">VWDE</name>
    <name evidence="22" type="ORF">BLAG_LOCUS3077</name>
</gene>
<keyword evidence="9" id="KW-0677">Repeat</keyword>
<organism evidence="22 23">
    <name type="scientific">Branchiostoma lanceolatum</name>
    <name type="common">Common lancelet</name>
    <name type="synonym">Amphioxus lanceolatum</name>
    <dbReference type="NCBI Taxonomy" id="7740"/>
    <lineage>
        <taxon>Eukaryota</taxon>
        <taxon>Metazoa</taxon>
        <taxon>Chordata</taxon>
        <taxon>Cephalochordata</taxon>
        <taxon>Leptocardii</taxon>
        <taxon>Amphioxiformes</taxon>
        <taxon>Branchiostomatidae</taxon>
        <taxon>Branchiostoma</taxon>
    </lineage>
</organism>
<dbReference type="InterPro" id="IPR001881">
    <property type="entry name" value="EGF-like_Ca-bd_dom"/>
</dbReference>
<dbReference type="Gene3D" id="2.60.40.10">
    <property type="entry name" value="Immunoglobulins"/>
    <property type="match status" value="1"/>
</dbReference>
<evidence type="ECO:0000259" key="20">
    <source>
        <dbReference type="PROSITE" id="PS50026"/>
    </source>
</evidence>
<evidence type="ECO:0000256" key="1">
    <source>
        <dbReference type="ARBA" id="ARBA00004251"/>
    </source>
</evidence>
<dbReference type="PROSITE" id="PS00022">
    <property type="entry name" value="EGF_1"/>
    <property type="match status" value="2"/>
</dbReference>
<dbReference type="InterPro" id="IPR049883">
    <property type="entry name" value="NOTCH1_EGF-like"/>
</dbReference>
<evidence type="ECO:0000256" key="11">
    <source>
        <dbReference type="ARBA" id="ARBA00022989"/>
    </source>
</evidence>
<dbReference type="InterPro" id="IPR000742">
    <property type="entry name" value="EGF"/>
</dbReference>
<evidence type="ECO:0000256" key="17">
    <source>
        <dbReference type="SAM" id="Phobius"/>
    </source>
</evidence>
<feature type="domain" description="EGF-like" evidence="20">
    <location>
        <begin position="1364"/>
        <end position="1402"/>
    </location>
</feature>
<dbReference type="EMBL" id="OV696695">
    <property type="protein sequence ID" value="CAH1238491.1"/>
    <property type="molecule type" value="Genomic_DNA"/>
</dbReference>
<evidence type="ECO:0000256" key="3">
    <source>
        <dbReference type="ARBA" id="ARBA00006127"/>
    </source>
</evidence>
<keyword evidence="12 17" id="KW-0472">Membrane</keyword>
<keyword evidence="6 15" id="KW-0245">EGF-like domain</keyword>
<keyword evidence="8 18" id="KW-0732">Signal</keyword>
<keyword evidence="4" id="KW-1003">Cell membrane</keyword>
<evidence type="ECO:0000256" key="10">
    <source>
        <dbReference type="ARBA" id="ARBA00022837"/>
    </source>
</evidence>
<dbReference type="FunFam" id="2.10.25.10:FF:000001">
    <property type="entry name" value="Tenascin C"/>
    <property type="match status" value="1"/>
</dbReference>
<dbReference type="CDD" id="cd00054">
    <property type="entry name" value="EGF_CA"/>
    <property type="match status" value="3"/>
</dbReference>
<dbReference type="InterPro" id="IPR013783">
    <property type="entry name" value="Ig-like_fold"/>
</dbReference>
<dbReference type="Pfam" id="PF14670">
    <property type="entry name" value="FXa_inhibition"/>
    <property type="match status" value="1"/>
</dbReference>
<keyword evidence="13 15" id="KW-1015">Disulfide bond</keyword>
<dbReference type="GO" id="GO:0120025">
    <property type="term" value="C:plasma membrane bounded cell projection"/>
    <property type="evidence" value="ECO:0007669"/>
    <property type="project" value="UniProtKB-ARBA"/>
</dbReference>
<keyword evidence="10" id="KW-0106">Calcium</keyword>
<dbReference type="FunFam" id="2.10.25.10:FF:000828">
    <property type="entry name" value="Thrombospondin-3-like Protein"/>
    <property type="match status" value="1"/>
</dbReference>
<dbReference type="InterPro" id="IPR000152">
    <property type="entry name" value="EGF-type_Asp/Asn_hydroxyl_site"/>
</dbReference>
<dbReference type="PROSITE" id="PS51233">
    <property type="entry name" value="VWFD"/>
    <property type="match status" value="1"/>
</dbReference>
<keyword evidence="14" id="KW-0325">Glycoprotein</keyword>
<keyword evidence="23" id="KW-1185">Reference proteome</keyword>
<dbReference type="InterPro" id="IPR000082">
    <property type="entry name" value="SEA_dom"/>
</dbReference>
<protein>
    <submittedName>
        <fullName evidence="22">VWDE protein</fullName>
    </submittedName>
</protein>
<keyword evidence="5" id="KW-0272">Extracellular matrix</keyword>
<dbReference type="Pfam" id="PF01390">
    <property type="entry name" value="SEA"/>
    <property type="match status" value="1"/>
</dbReference>
<dbReference type="InterPro" id="IPR036364">
    <property type="entry name" value="SEA_dom_sf"/>
</dbReference>
<dbReference type="InterPro" id="IPR052235">
    <property type="entry name" value="Nephronectin_domain"/>
</dbReference>
<dbReference type="Pfam" id="PF12662">
    <property type="entry name" value="cEGF"/>
    <property type="match status" value="1"/>
</dbReference>
<dbReference type="GO" id="GO:0005509">
    <property type="term" value="F:calcium ion binding"/>
    <property type="evidence" value="ECO:0007669"/>
    <property type="project" value="InterPro"/>
</dbReference>
<dbReference type="Gene3D" id="2.60.450.20">
    <property type="match status" value="1"/>
</dbReference>
<evidence type="ECO:0000256" key="12">
    <source>
        <dbReference type="ARBA" id="ARBA00023136"/>
    </source>
</evidence>
<dbReference type="Proteomes" id="UP000838412">
    <property type="component" value="Chromosome 10"/>
</dbReference>
<dbReference type="SUPFAM" id="SSF82671">
    <property type="entry name" value="SEA domain"/>
    <property type="match status" value="1"/>
</dbReference>
<feature type="domain" description="EGF-like" evidence="20">
    <location>
        <begin position="1285"/>
        <end position="1320"/>
    </location>
</feature>
<dbReference type="Pfam" id="PF00008">
    <property type="entry name" value="EGF"/>
    <property type="match status" value="2"/>
</dbReference>
<feature type="transmembrane region" description="Helical" evidence="17">
    <location>
        <begin position="1891"/>
        <end position="1914"/>
    </location>
</feature>
<dbReference type="InterPro" id="IPR001846">
    <property type="entry name" value="VWF_type-D"/>
</dbReference>
<feature type="domain" description="SEA" evidence="19">
    <location>
        <begin position="1762"/>
        <end position="1880"/>
    </location>
</feature>
<dbReference type="Pfam" id="PF00094">
    <property type="entry name" value="VWD"/>
    <property type="match status" value="1"/>
</dbReference>
<dbReference type="FunFam" id="2.10.25.10:FF:000005">
    <property type="entry name" value="Fibrillin 2"/>
    <property type="match status" value="1"/>
</dbReference>
<feature type="signal peptide" evidence="18">
    <location>
        <begin position="1"/>
        <end position="29"/>
    </location>
</feature>
<evidence type="ECO:0000313" key="23">
    <source>
        <dbReference type="Proteomes" id="UP000838412"/>
    </source>
</evidence>
<dbReference type="Pfam" id="PF26129">
    <property type="entry name" value="Vwde"/>
    <property type="match status" value="1"/>
</dbReference>
<dbReference type="OrthoDB" id="10021943at2759"/>
<name>A0A8J9VIR4_BRALA</name>
<dbReference type="InterPro" id="IPR018097">
    <property type="entry name" value="EGF_Ca-bd_CS"/>
</dbReference>
<dbReference type="InterPro" id="IPR047002">
    <property type="entry name" value="Tcp10_C_sf"/>
</dbReference>
<feature type="disulfide bond" evidence="15">
    <location>
        <begin position="1289"/>
        <end position="1299"/>
    </location>
</feature>
<evidence type="ECO:0000256" key="8">
    <source>
        <dbReference type="ARBA" id="ARBA00022729"/>
    </source>
</evidence>
<dbReference type="PROSITE" id="PS50026">
    <property type="entry name" value="EGF_3"/>
    <property type="match status" value="7"/>
</dbReference>
<evidence type="ECO:0000256" key="16">
    <source>
        <dbReference type="SAM" id="MobiDB-lite"/>
    </source>
</evidence>
<dbReference type="FunFam" id="2.10.25.10:FF:000247">
    <property type="entry name" value="Delta/notch like EGF repeat containing"/>
    <property type="match status" value="1"/>
</dbReference>
<dbReference type="GO" id="GO:0007399">
    <property type="term" value="P:nervous system development"/>
    <property type="evidence" value="ECO:0007669"/>
    <property type="project" value="UniProtKB-ARBA"/>
</dbReference>
<dbReference type="GO" id="GO:0023052">
    <property type="term" value="P:signaling"/>
    <property type="evidence" value="ECO:0007669"/>
    <property type="project" value="UniProtKB-ARBA"/>
</dbReference>
<reference evidence="22" key="1">
    <citation type="submission" date="2022-01" db="EMBL/GenBank/DDBJ databases">
        <authorList>
            <person name="Braso-Vives M."/>
        </authorList>
    </citation>
    <scope>NUCLEOTIDE SEQUENCE</scope>
</reference>
<dbReference type="PROSITE" id="PS00010">
    <property type="entry name" value="ASX_HYDROXYL"/>
    <property type="match status" value="6"/>
</dbReference>
<keyword evidence="5" id="KW-0964">Secreted</keyword>
<dbReference type="Pfam" id="PF23283">
    <property type="entry name" value="D8C_UMOD"/>
    <property type="match status" value="1"/>
</dbReference>
<dbReference type="GO" id="GO:0007154">
    <property type="term" value="P:cell communication"/>
    <property type="evidence" value="ECO:0007669"/>
    <property type="project" value="UniProtKB-ARBA"/>
</dbReference>
<evidence type="ECO:0000256" key="5">
    <source>
        <dbReference type="ARBA" id="ARBA00022530"/>
    </source>
</evidence>
<dbReference type="SUPFAM" id="SSF57184">
    <property type="entry name" value="Growth factor receptor domain"/>
    <property type="match status" value="1"/>
</dbReference>
<dbReference type="FunFam" id="2.10.25.10:FF:000499">
    <property type="entry name" value="Predicted protein"/>
    <property type="match status" value="1"/>
</dbReference>
<feature type="domain" description="EGF-like" evidence="20">
    <location>
        <begin position="1323"/>
        <end position="1363"/>
    </location>
</feature>
<dbReference type="PROSITE" id="PS01186">
    <property type="entry name" value="EGF_2"/>
    <property type="match status" value="7"/>
</dbReference>
<feature type="domain" description="VWFD" evidence="21">
    <location>
        <begin position="564"/>
        <end position="763"/>
    </location>
</feature>
<dbReference type="FunFam" id="2.10.25.10:FF:000391">
    <property type="entry name" value="Weary, isoform C"/>
    <property type="match status" value="1"/>
</dbReference>
<dbReference type="PROSITE" id="PS01187">
    <property type="entry name" value="EGF_CA"/>
    <property type="match status" value="3"/>
</dbReference>
<sequence length="1970" mass="216184">MACASGFWRKMVLMLIVTTATMTAQGVNATEDPCLTATEIDDPHRSTAYYVESDIDFLCDKFIDEGWYRFTSLVGGTMPTSCVQSYYCGTSSPIWMNGEHPTGDAIVDRVACSNLGIPDDCCTGQYPIQVKRCSGGGNTYYVYKLTPTHFCEAYCAGTAEPCPDGEVNNSFHRSCGEAVSVVREALEADNTLADRTKLSVDQICKLLDLCLGCTYFTYKGQFFQQLHGCAMGSPVSPIVVNLYMEKFENKALSTFKDTPPANWFRYVDDTWCRLKKRVADDFFEHINQIDDNIKFTQENAFQKNPNVLDVVPTLTEDPVLHPPVVNDDFTQVTFTCEVKYDSDDVTASFEVSFLFDNEYFDDVANKILTVGKRHATMDAIHLGLNQLFPGLPIEWHSKMGKDVSCQVRAFWENSPTVKSDWRQSNTYWAGIQAEEHVVQIDEAAEEPYTLRLYSTVPFVCRDGDRHDQCNIDLPFSFDANDDDVSANDGCQARFHASDWSDEDLRIEAKPKLVAVKDGQADRDKHMVINFGEITHLPVGLSPHIFNGYTPQFNIQVRTVNAIEGNCRSSGDPHIIMTDRYIGRSGFREQAHVILPGEFILYRSTKPNRVFEVQARHKRCAGEISCNCGVAVREGNDAVIIDKCYGHISRAPVVTYKTATGGPLSPAVIVKRDAGGRRFRVTMPSGAYVEATGTGWMTITVHAPGIDFGHTEGLCGPFDGNPDNDLMMPDGTIASHHYWPDWHRDFSLAWRITPGTSLFDADCLLQEVASPLSESQFCTCADGESVECDWTRTQTNNNVAQVNVDVVPGQAQENRNCAQRRKKREVQNIEDDPLLYNDDVDVTEYVFDYGDGSEPVVNDQWPTPILGITEQRAREYCQESIWNLTIAEVCQDYYGVDIQEGVDSCMADIKVTEDFQFADIVVQRVQADCAERAYNNVSLYETNENGTAVPPAFITANICPRQCSNQGRCVNSTCECNEGYTSADCSIQIGRPPVALELPGNGLCDVRSRPCMKTSFFVDGVMDSENLTCRIKQVQIEDGQLVQQDSTGRSEATFRSFADVSCVLPRSPVRYGTPATNEGAVAHGMLLSVSNDGERFCEELFFTVYDSVCQECSQGGDCTWKPDTCIIRGHCFRNGDPNPDNWCQQCRPDLSNNTWSDRPVNNPPRFTMASTTIRKLPDESLTVTLGAEDPEGRPITFQAASPSSPAVTLQPNGELTWTGDEDQPHSINITIEDECDASSEQTFKLTTMACLCENGGSCVPDPDMPRGQGFYTCVCPGYTGDVCETELDECQSDPCANGTCTDLVDGYNCTCAEGYIGTRCDVSVDNRCALDPCFPEVSCINLEDGGYSCGRCPSGYAGNGYECEDIDECDTDTHGCLHVCKNQPGTYECACTDGFLLIADDCLDVDECGLELDECSHDCTNTDGSYTCGCPAGYELHVSGKTCDDVNECASSPCQNGGECQDGVDQYTCLCARGWLGTHCEEDIHECVLTNHGCEHQCVNTPGSYGCSCPTGYVLSVDGKSCEDDDECHRDESLCSYICANTEGSYTCICQPGYSLIPGTGECGNGPVTEHPGHSGATETPGHDKATEPQGHNEATEPQGHNEATEPQGHNEATEPQGHNEATEPQGHNEATEPQGHNEATEPQGHSEATEPQGHNEATEPQGYNEATDPQGHNEATEPQGHNEATEPQGHSEATEPQGHNEATEPPGPSASPTSTNEDDCRYTPCTVDHQECVEDGGTYSCRCTVGYYSAIIGTTTRCRESVKYPAEFEVTVTHIGGEELVFTPELSDTESEEFRETAMVLETALNGQFGSSRLGGRYKGVKITSFHRGSVIARFNVYLSQGPAADDVEDALYDALEDNAVGSSGVRIVPSSFKVTETEDDPTTPWYQEPLYLALVCVGCAVGVTIAVVALMCYCKNNRPIRKRHITGAYSESELGGGEPVHLSELRGAENKSFDDRQPANINFVAPKFL</sequence>
<comment type="subcellular location">
    <subcellularLocation>
        <location evidence="1">Cell membrane</location>
        <topology evidence="1">Single-pass type I membrane protein</topology>
    </subcellularLocation>
    <subcellularLocation>
        <location evidence="2">Secreted</location>
        <location evidence="2">Extracellular space</location>
        <location evidence="2">Extracellular matrix</location>
    </subcellularLocation>
</comment>
<feature type="disulfide bond" evidence="15">
    <location>
        <begin position="1310"/>
        <end position="1319"/>
    </location>
</feature>
<dbReference type="PROSITE" id="PS50024">
    <property type="entry name" value="SEA"/>
    <property type="match status" value="1"/>
</dbReference>
<evidence type="ECO:0000256" key="14">
    <source>
        <dbReference type="ARBA" id="ARBA00023180"/>
    </source>
</evidence>
<dbReference type="InterPro" id="IPR013032">
    <property type="entry name" value="EGF-like_CS"/>
</dbReference>
<dbReference type="SMART" id="SM00179">
    <property type="entry name" value="EGF_CA"/>
    <property type="match status" value="8"/>
</dbReference>
<evidence type="ECO:0000256" key="4">
    <source>
        <dbReference type="ARBA" id="ARBA00022475"/>
    </source>
</evidence>
<dbReference type="Gene3D" id="2.10.25.10">
    <property type="entry name" value="Laminin"/>
    <property type="match status" value="9"/>
</dbReference>
<dbReference type="InterPro" id="IPR009030">
    <property type="entry name" value="Growth_fac_rcpt_cys_sf"/>
</dbReference>
<comment type="similarity">
    <text evidence="3">Belongs to the fibulin family.</text>
</comment>
<dbReference type="Gene3D" id="3.30.70.960">
    <property type="entry name" value="SEA domain"/>
    <property type="match status" value="1"/>
</dbReference>
<dbReference type="GO" id="GO:0005886">
    <property type="term" value="C:plasma membrane"/>
    <property type="evidence" value="ECO:0007669"/>
    <property type="project" value="UniProtKB-SubCell"/>
</dbReference>
<evidence type="ECO:0000256" key="18">
    <source>
        <dbReference type="SAM" id="SignalP"/>
    </source>
</evidence>
<feature type="region of interest" description="Disordered" evidence="16">
    <location>
        <begin position="1564"/>
        <end position="1718"/>
    </location>
</feature>
<evidence type="ECO:0000256" key="9">
    <source>
        <dbReference type="ARBA" id="ARBA00022737"/>
    </source>
</evidence>
<feature type="domain" description="EGF-like" evidence="20">
    <location>
        <begin position="1482"/>
        <end position="1522"/>
    </location>
</feature>
<dbReference type="Pfam" id="PF12661">
    <property type="entry name" value="hEGF"/>
    <property type="match status" value="1"/>
</dbReference>
<dbReference type="Pfam" id="PF07645">
    <property type="entry name" value="EGF_CA"/>
    <property type="match status" value="2"/>
</dbReference>
<keyword evidence="11 17" id="KW-1133">Transmembrane helix</keyword>
<comment type="caution">
    <text evidence="15">Lacks conserved residue(s) required for the propagation of feature annotation.</text>
</comment>
<evidence type="ECO:0000259" key="21">
    <source>
        <dbReference type="PROSITE" id="PS51233"/>
    </source>
</evidence>
<dbReference type="PANTHER" id="PTHR24050:SF27">
    <property type="entry name" value="FIBRILLIN-1"/>
    <property type="match status" value="1"/>
</dbReference>
<dbReference type="SUPFAM" id="SSF57196">
    <property type="entry name" value="EGF/Laminin"/>
    <property type="match status" value="4"/>
</dbReference>
<dbReference type="InterPro" id="IPR026823">
    <property type="entry name" value="cEGF"/>
</dbReference>
<feature type="domain" description="EGF-like" evidence="20">
    <location>
        <begin position="1444"/>
        <end position="1480"/>
    </location>
</feature>
<evidence type="ECO:0000256" key="7">
    <source>
        <dbReference type="ARBA" id="ARBA00022692"/>
    </source>
</evidence>
<dbReference type="Pfam" id="PF17963">
    <property type="entry name" value="Big_9"/>
    <property type="match status" value="1"/>
</dbReference>
<proteinExistence type="inferred from homology"/>
<evidence type="ECO:0000259" key="19">
    <source>
        <dbReference type="PROSITE" id="PS50024"/>
    </source>
</evidence>
<dbReference type="SMART" id="SM00200">
    <property type="entry name" value="SEA"/>
    <property type="match status" value="1"/>
</dbReference>
<dbReference type="SMART" id="SM00181">
    <property type="entry name" value="EGF"/>
    <property type="match status" value="10"/>
</dbReference>
<evidence type="ECO:0000256" key="15">
    <source>
        <dbReference type="PROSITE-ProRule" id="PRU00076"/>
    </source>
</evidence>
<dbReference type="InterPro" id="IPR058727">
    <property type="entry name" value="Helical_Vwde"/>
</dbReference>
<feature type="chain" id="PRO_5035441035" evidence="18">
    <location>
        <begin position="30"/>
        <end position="1970"/>
    </location>
</feature>
<evidence type="ECO:0000256" key="2">
    <source>
        <dbReference type="ARBA" id="ARBA00004498"/>
    </source>
</evidence>
<feature type="domain" description="EGF-like" evidence="20">
    <location>
        <begin position="1245"/>
        <end position="1283"/>
    </location>
</feature>
<evidence type="ECO:0000256" key="6">
    <source>
        <dbReference type="ARBA" id="ARBA00022536"/>
    </source>
</evidence>
<dbReference type="InterPro" id="IPR057774">
    <property type="entry name" value="D8C_UMOD/GP2/OIT3-like"/>
</dbReference>
<accession>A0A8J9VIR4</accession>
<feature type="disulfide bond" evidence="15">
    <location>
        <begin position="1470"/>
        <end position="1479"/>
    </location>
</feature>
<keyword evidence="7 17" id="KW-0812">Transmembrane</keyword>
<evidence type="ECO:0000256" key="13">
    <source>
        <dbReference type="ARBA" id="ARBA00023157"/>
    </source>
</evidence>
<dbReference type="PANTHER" id="PTHR24050">
    <property type="entry name" value="PA14 DOMAIN-CONTAINING PROTEIN"/>
    <property type="match status" value="1"/>
</dbReference>
<feature type="domain" description="EGF-like" evidence="20">
    <location>
        <begin position="1403"/>
        <end position="1443"/>
    </location>
</feature>
<evidence type="ECO:0000313" key="22">
    <source>
        <dbReference type="EMBL" id="CAH1238491.1"/>
    </source>
</evidence>